<evidence type="ECO:0000259" key="2">
    <source>
        <dbReference type="Pfam" id="PF13529"/>
    </source>
</evidence>
<protein>
    <recommendedName>
        <fullName evidence="2">Peptidase C39-like domain-containing protein</fullName>
    </recommendedName>
</protein>
<sequence length="234" mass="25280">MEASKRTWREILAFACGALMAIVVCFALMVAYASDQPREAAAPEIVFAVDEPTYKPIPAGTHMPLYLQDDVQWSHIGYAGGTIGDSGCGLVCAAMAIKYITTQDVTPLTVAGAVGTACLTDGVNDMEKFAQWIAATYEPYGITHTGKIYSLQSALAKVDAGAVCFAGVRGAFGDTEYSSHVITIWRHDENGMWWVRDPASPVNSARPWTLEELQTANLFYFVCLEGGFYGTTGH</sequence>
<evidence type="ECO:0000313" key="3">
    <source>
        <dbReference type="EMBL" id="TGY62144.1"/>
    </source>
</evidence>
<feature type="domain" description="Peptidase C39-like" evidence="2">
    <location>
        <begin position="71"/>
        <end position="199"/>
    </location>
</feature>
<dbReference type="Pfam" id="PF13529">
    <property type="entry name" value="Peptidase_C39_2"/>
    <property type="match status" value="1"/>
</dbReference>
<dbReference type="InterPro" id="IPR039564">
    <property type="entry name" value="Peptidase_C39-like"/>
</dbReference>
<reference evidence="3 4" key="1">
    <citation type="submission" date="2019-04" db="EMBL/GenBank/DDBJ databases">
        <title>Microbes associate with the intestines of laboratory mice.</title>
        <authorList>
            <person name="Navarre W."/>
            <person name="Wong E."/>
            <person name="Huang K."/>
            <person name="Tropini C."/>
            <person name="Ng K."/>
            <person name="Yu B."/>
        </authorList>
    </citation>
    <scope>NUCLEOTIDE SEQUENCE [LARGE SCALE GENOMIC DNA]</scope>
    <source>
        <strain evidence="3 4">NM07_P-09</strain>
    </source>
</reference>
<dbReference type="RefSeq" id="WP_136012614.1">
    <property type="nucleotide sequence ID" value="NZ_SRYE01000003.1"/>
</dbReference>
<evidence type="ECO:0000313" key="4">
    <source>
        <dbReference type="Proteomes" id="UP000310263"/>
    </source>
</evidence>
<keyword evidence="1" id="KW-0812">Transmembrane</keyword>
<feature type="transmembrane region" description="Helical" evidence="1">
    <location>
        <begin position="12"/>
        <end position="33"/>
    </location>
</feature>
<organism evidence="3 4">
    <name type="scientific">Muricaecibacterium torontonense</name>
    <dbReference type="NCBI Taxonomy" id="3032871"/>
    <lineage>
        <taxon>Bacteria</taxon>
        <taxon>Bacillati</taxon>
        <taxon>Actinomycetota</taxon>
        <taxon>Coriobacteriia</taxon>
        <taxon>Coriobacteriales</taxon>
        <taxon>Atopobiaceae</taxon>
        <taxon>Muricaecibacterium</taxon>
    </lineage>
</organism>
<dbReference type="EMBL" id="SRYE01000003">
    <property type="protein sequence ID" value="TGY62144.1"/>
    <property type="molecule type" value="Genomic_DNA"/>
</dbReference>
<keyword evidence="1" id="KW-1133">Transmembrane helix</keyword>
<proteinExistence type="predicted"/>
<keyword evidence="1" id="KW-0472">Membrane</keyword>
<evidence type="ECO:0000256" key="1">
    <source>
        <dbReference type="SAM" id="Phobius"/>
    </source>
</evidence>
<dbReference type="OrthoDB" id="3183901at2"/>
<comment type="caution">
    <text evidence="3">The sequence shown here is derived from an EMBL/GenBank/DDBJ whole genome shotgun (WGS) entry which is preliminary data.</text>
</comment>
<keyword evidence="4" id="KW-1185">Reference proteome</keyword>
<accession>A0A4S2F4H2</accession>
<dbReference type="Proteomes" id="UP000310263">
    <property type="component" value="Unassembled WGS sequence"/>
</dbReference>
<dbReference type="AlphaFoldDB" id="A0A4S2F4H2"/>
<name>A0A4S2F4H2_9ACTN</name>
<gene>
    <name evidence="3" type="ORF">E5334_05605</name>
</gene>